<gene>
    <name evidence="2" type="ORF">ACFFTO_29960</name>
</gene>
<dbReference type="SUPFAM" id="SSF46785">
    <property type="entry name" value="Winged helix' DNA-binding domain"/>
    <property type="match status" value="1"/>
</dbReference>
<name>A0ABV5UAL1_9PSEU</name>
<protein>
    <submittedName>
        <fullName evidence="2">Transcriptional regulator</fullName>
    </submittedName>
</protein>
<dbReference type="EMBL" id="JBHMBK010000026">
    <property type="protein sequence ID" value="MFB9688423.1"/>
    <property type="molecule type" value="Genomic_DNA"/>
</dbReference>
<dbReference type="Gene3D" id="1.10.10.10">
    <property type="entry name" value="Winged helix-like DNA-binding domain superfamily/Winged helix DNA-binding domain"/>
    <property type="match status" value="1"/>
</dbReference>
<proteinExistence type="predicted"/>
<evidence type="ECO:0000313" key="2">
    <source>
        <dbReference type="EMBL" id="MFB9688423.1"/>
    </source>
</evidence>
<comment type="caution">
    <text evidence="2">The sequence shown here is derived from an EMBL/GenBank/DDBJ whole genome shotgun (WGS) entry which is preliminary data.</text>
</comment>
<dbReference type="InterPro" id="IPR036390">
    <property type="entry name" value="WH_DNA-bd_sf"/>
</dbReference>
<dbReference type="InterPro" id="IPR027395">
    <property type="entry name" value="WH_DNA-bd_dom"/>
</dbReference>
<reference evidence="2 3" key="1">
    <citation type="submission" date="2024-09" db="EMBL/GenBank/DDBJ databases">
        <authorList>
            <person name="Sun Q."/>
            <person name="Mori K."/>
        </authorList>
    </citation>
    <scope>NUCLEOTIDE SEQUENCE [LARGE SCALE GENOMIC DNA]</scope>
    <source>
        <strain evidence="2 3">JCM 13852</strain>
    </source>
</reference>
<evidence type="ECO:0000259" key="1">
    <source>
        <dbReference type="Pfam" id="PF13601"/>
    </source>
</evidence>
<keyword evidence="3" id="KW-1185">Reference proteome</keyword>
<dbReference type="RefSeq" id="WP_378200421.1">
    <property type="nucleotide sequence ID" value="NZ_JBHMBK010000026.1"/>
</dbReference>
<dbReference type="Proteomes" id="UP001589535">
    <property type="component" value="Unassembled WGS sequence"/>
</dbReference>
<organism evidence="2 3">
    <name type="scientific">Amycolatopsis plumensis</name>
    <dbReference type="NCBI Taxonomy" id="236508"/>
    <lineage>
        <taxon>Bacteria</taxon>
        <taxon>Bacillati</taxon>
        <taxon>Actinomycetota</taxon>
        <taxon>Actinomycetes</taxon>
        <taxon>Pseudonocardiales</taxon>
        <taxon>Pseudonocardiaceae</taxon>
        <taxon>Amycolatopsis</taxon>
    </lineage>
</organism>
<evidence type="ECO:0000313" key="3">
    <source>
        <dbReference type="Proteomes" id="UP001589535"/>
    </source>
</evidence>
<dbReference type="InterPro" id="IPR036388">
    <property type="entry name" value="WH-like_DNA-bd_sf"/>
</dbReference>
<feature type="domain" description="Winged helix DNA-binding" evidence="1">
    <location>
        <begin position="26"/>
        <end position="101"/>
    </location>
</feature>
<accession>A0ABV5UAL1</accession>
<sequence length="115" mass="12739">MWDDQCSGTVARYSQGLDPQLYAPARLFIVAVLVDMRWCGFGSVRDALGLTDVELSQQLTKLHMAGYVQTQCAHGRCTEIRLTLDGCDRLVRHLEALQAVVFKVAELIAVGNEDV</sequence>
<dbReference type="Pfam" id="PF13601">
    <property type="entry name" value="HTH_34"/>
    <property type="match status" value="1"/>
</dbReference>